<dbReference type="GO" id="GO:0033353">
    <property type="term" value="P:S-adenosylmethionine cycle"/>
    <property type="evidence" value="ECO:0007669"/>
    <property type="project" value="TreeGrafter"/>
</dbReference>
<feature type="binding site" evidence="8">
    <location>
        <position position="394"/>
    </location>
    <ligand>
        <name>NAD(+)</name>
        <dbReference type="ChEBI" id="CHEBI:57540"/>
    </ligand>
</feature>
<dbReference type="SUPFAM" id="SSF51735">
    <property type="entry name" value="NAD(P)-binding Rossmann-fold domains"/>
    <property type="match status" value="1"/>
</dbReference>
<evidence type="ECO:0000256" key="2">
    <source>
        <dbReference type="ARBA" id="ARBA00007122"/>
    </source>
</evidence>
<feature type="binding site" evidence="8">
    <location>
        <begin position="268"/>
        <end position="273"/>
    </location>
    <ligand>
        <name>NAD(+)</name>
        <dbReference type="ChEBI" id="CHEBI:57540"/>
    </ligand>
</feature>
<accession>A0A9R1PZD5</accession>
<feature type="binding site" evidence="8">
    <location>
        <begin position="203"/>
        <end position="205"/>
    </location>
    <ligand>
        <name>NAD(+)</name>
        <dbReference type="ChEBI" id="CHEBI:57540"/>
    </ligand>
</feature>
<keyword evidence="11" id="KW-1185">Reference proteome</keyword>
<dbReference type="InterPro" id="IPR020082">
    <property type="entry name" value="S-Ado-L-homoCys_hydrolase_CS"/>
</dbReference>
<dbReference type="SMART" id="SM00997">
    <property type="entry name" value="AdoHcyase_NAD"/>
    <property type="match status" value="1"/>
</dbReference>
<evidence type="ECO:0000256" key="4">
    <source>
        <dbReference type="ARBA" id="ARBA00022801"/>
    </source>
</evidence>
<dbReference type="EC" id="3.13.2.1" evidence="6"/>
<sequence length="482" mass="52611">MCQHFFPGNTACIPSVPEASRPLMQNRAFLTSSNPPTSSMALSVEKTASGREYKVKDLSQADFGRLELELAEVEMPGLMACRAEFGPSQPFKGARISGSLHMTIQTAVLIETLTALGAERCLDWGAGGGPDLIVDDGGDATLLIHEGVKAEEEFEKSGKVPDPESTDNPEFKIVLTIIRDGLKTDARKYRKMKERLVGVSEETTTGVKRLYQMQESGTLLFPAINVNDSVTKSKFDNLYGCRHSLPDGLMRATDVMIAGKVAVVCGYGDVGKGCAAALKQAGARVIVTEIDPICALQALMEGIQILTLEDVVSDADIFVTTTGNKDIIMVDHMRKMKNNAIVCNIGHFDNEIDMNGLETYPGVKRITIKPQTDRWVFPETNTGIIVLAEGRLMNLGCATGHPSFVMSCSFTNQVIAQLELWKEKASGKYEKKVYVLPKHLDEKVAALHLGKLGARLTKLTKAQSEYISIPVEGPYKPAAYRY</sequence>
<dbReference type="GO" id="GO:0005829">
    <property type="term" value="C:cytosol"/>
    <property type="evidence" value="ECO:0007669"/>
    <property type="project" value="TreeGrafter"/>
</dbReference>
<dbReference type="Gene3D" id="3.40.50.720">
    <property type="entry name" value="NAD(P)-binding Rossmann-like Domain"/>
    <property type="match status" value="1"/>
</dbReference>
<dbReference type="Pfam" id="PF05221">
    <property type="entry name" value="AdoHcyase"/>
    <property type="match status" value="2"/>
</dbReference>
<dbReference type="SMART" id="SM00996">
    <property type="entry name" value="AdoHcyase"/>
    <property type="match status" value="1"/>
</dbReference>
<dbReference type="NCBIfam" id="NF004005">
    <property type="entry name" value="PRK05476.2-3"/>
    <property type="match status" value="1"/>
</dbReference>
<evidence type="ECO:0000313" key="10">
    <source>
        <dbReference type="EMBL" id="VAH52565.1"/>
    </source>
</evidence>
<feature type="binding site" evidence="8">
    <location>
        <position position="289"/>
    </location>
    <ligand>
        <name>NAD(+)</name>
        <dbReference type="ChEBI" id="CHEBI:57540"/>
    </ligand>
</feature>
<dbReference type="GO" id="GO:0004013">
    <property type="term" value="F:adenosylhomocysteinase activity"/>
    <property type="evidence" value="ECO:0007669"/>
    <property type="project" value="UniProtKB-EC"/>
</dbReference>
<evidence type="ECO:0000256" key="1">
    <source>
        <dbReference type="ARBA" id="ARBA00005195"/>
    </source>
</evidence>
<dbReference type="GO" id="GO:0006730">
    <property type="term" value="P:one-carbon metabolic process"/>
    <property type="evidence" value="ECO:0007669"/>
    <property type="project" value="UniProtKB-KW"/>
</dbReference>
<dbReference type="InterPro" id="IPR015878">
    <property type="entry name" value="Ado_hCys_hydrolase_NAD-bd"/>
</dbReference>
<dbReference type="InterPro" id="IPR000043">
    <property type="entry name" value="Adenosylhomocysteinase-like"/>
</dbReference>
<evidence type="ECO:0000256" key="7">
    <source>
        <dbReference type="ARBA" id="ARBA00048858"/>
    </source>
</evidence>
<dbReference type="AlphaFoldDB" id="A0A9R1PZD5"/>
<evidence type="ECO:0000259" key="9">
    <source>
        <dbReference type="SMART" id="SM00997"/>
    </source>
</evidence>
<dbReference type="SUPFAM" id="SSF52283">
    <property type="entry name" value="Formate/glycerate dehydrogenase catalytic domain-like"/>
    <property type="match status" value="1"/>
</dbReference>
<comment type="catalytic activity">
    <reaction evidence="7">
        <text>S-adenosyl-L-homocysteine + H2O = L-homocysteine + adenosine</text>
        <dbReference type="Rhea" id="RHEA:21708"/>
        <dbReference type="ChEBI" id="CHEBI:15377"/>
        <dbReference type="ChEBI" id="CHEBI:16335"/>
        <dbReference type="ChEBI" id="CHEBI:57856"/>
        <dbReference type="ChEBI" id="CHEBI:58199"/>
        <dbReference type="EC" id="3.13.2.1"/>
    </reaction>
</comment>
<feature type="binding site" evidence="8">
    <location>
        <position position="401"/>
    </location>
    <ligand>
        <name>NAD(+)</name>
        <dbReference type="ChEBI" id="CHEBI:57540"/>
    </ligand>
</feature>
<protein>
    <recommendedName>
        <fullName evidence="6">adenosylhomocysteinase</fullName>
        <ecNumber evidence="6">3.13.2.1</ecNumber>
    </recommendedName>
</protein>
<dbReference type="PROSITE" id="PS00739">
    <property type="entry name" value="ADOHCYASE_2"/>
    <property type="match status" value="1"/>
</dbReference>
<keyword evidence="3" id="KW-0554">One-carbon metabolism</keyword>
<keyword evidence="5 8" id="KW-0520">NAD</keyword>
<evidence type="ECO:0000256" key="5">
    <source>
        <dbReference type="ARBA" id="ARBA00023027"/>
    </source>
</evidence>
<organism evidence="10 11">
    <name type="scientific">Triticum turgidum subsp. durum</name>
    <name type="common">Durum wheat</name>
    <name type="synonym">Triticum durum</name>
    <dbReference type="NCBI Taxonomy" id="4567"/>
    <lineage>
        <taxon>Eukaryota</taxon>
        <taxon>Viridiplantae</taxon>
        <taxon>Streptophyta</taxon>
        <taxon>Embryophyta</taxon>
        <taxon>Tracheophyta</taxon>
        <taxon>Spermatophyta</taxon>
        <taxon>Magnoliopsida</taxon>
        <taxon>Liliopsida</taxon>
        <taxon>Poales</taxon>
        <taxon>Poaceae</taxon>
        <taxon>BOP clade</taxon>
        <taxon>Pooideae</taxon>
        <taxon>Triticodae</taxon>
        <taxon>Triticeae</taxon>
        <taxon>Triticinae</taxon>
        <taxon>Triticum</taxon>
    </lineage>
</organism>
<keyword evidence="4" id="KW-0378">Hydrolase</keyword>
<dbReference type="InterPro" id="IPR036291">
    <property type="entry name" value="NAD(P)-bd_dom_sf"/>
</dbReference>
<proteinExistence type="inferred from homology"/>
<evidence type="ECO:0000256" key="8">
    <source>
        <dbReference type="PIRSR" id="PIRSR001109-2"/>
    </source>
</evidence>
<dbReference type="PANTHER" id="PTHR23420:SF27">
    <property type="entry name" value="ADENOSYLHOMOCYSTEINASE"/>
    <property type="match status" value="1"/>
</dbReference>
<feature type="domain" description="S-adenosyl-L-homocysteine hydrolase NAD binding" evidence="9">
    <location>
        <begin position="237"/>
        <end position="400"/>
    </location>
</feature>
<feature type="binding site" evidence="8">
    <location>
        <begin position="345"/>
        <end position="347"/>
    </location>
    <ligand>
        <name>NAD(+)</name>
        <dbReference type="ChEBI" id="CHEBI:57540"/>
    </ligand>
</feature>
<dbReference type="InterPro" id="IPR042172">
    <property type="entry name" value="Adenosylhomocyst_ase-like_sf"/>
</dbReference>
<name>A0A9R1PZD5_TRITD</name>
<comment type="cofactor">
    <cofactor evidence="8">
        <name>NAD(+)</name>
        <dbReference type="ChEBI" id="CHEBI:57540"/>
    </cofactor>
    <text evidence="8">Binds 1 NAD(+) per subunit.</text>
</comment>
<dbReference type="Gramene" id="TRITD2Bv1G231510.1">
    <property type="protein sequence ID" value="TRITD2Bv1G231510.1"/>
    <property type="gene ID" value="TRITD2Bv1G231510"/>
</dbReference>
<dbReference type="Gene3D" id="3.40.50.1480">
    <property type="entry name" value="Adenosylhomocysteinase-like"/>
    <property type="match status" value="2"/>
</dbReference>
<dbReference type="PANTHER" id="PTHR23420">
    <property type="entry name" value="ADENOSYLHOMOCYSTEINASE"/>
    <property type="match status" value="1"/>
</dbReference>
<dbReference type="EMBL" id="LT934114">
    <property type="protein sequence ID" value="VAH52565.1"/>
    <property type="molecule type" value="Genomic_DNA"/>
</dbReference>
<evidence type="ECO:0000256" key="3">
    <source>
        <dbReference type="ARBA" id="ARBA00022563"/>
    </source>
</evidence>
<reference evidence="10 11" key="1">
    <citation type="submission" date="2017-09" db="EMBL/GenBank/DDBJ databases">
        <authorList>
            <consortium name="International Durum Wheat Genome Sequencing Consortium (IDWGSC)"/>
            <person name="Milanesi L."/>
        </authorList>
    </citation>
    <scope>NUCLEOTIDE SEQUENCE [LARGE SCALE GENOMIC DNA]</scope>
    <source>
        <strain evidence="11">cv. Svevo</strain>
    </source>
</reference>
<evidence type="ECO:0000256" key="6">
    <source>
        <dbReference type="ARBA" id="ARBA00034527"/>
    </source>
</evidence>
<gene>
    <name evidence="10" type="ORF">TRITD_2Bv1G231510</name>
</gene>
<dbReference type="FunFam" id="3.40.50.720:FF:000004">
    <property type="entry name" value="Adenosylhomocysteinase"/>
    <property type="match status" value="1"/>
</dbReference>
<dbReference type="PIRSF" id="PIRSF001109">
    <property type="entry name" value="Ad_hcy_hydrolase"/>
    <property type="match status" value="1"/>
</dbReference>
<dbReference type="Pfam" id="PF00670">
    <property type="entry name" value="AdoHcyase_NAD"/>
    <property type="match status" value="1"/>
</dbReference>
<comment type="similarity">
    <text evidence="2">Belongs to the adenosylhomocysteinase family.</text>
</comment>
<dbReference type="Proteomes" id="UP000324705">
    <property type="component" value="Chromosome 2B"/>
</dbReference>
<dbReference type="CDD" id="cd00401">
    <property type="entry name" value="SAHH"/>
    <property type="match status" value="1"/>
</dbReference>
<comment type="pathway">
    <text evidence="1">Amino-acid biosynthesis; L-homocysteine biosynthesis; L-homocysteine from S-adenosyl-L-homocysteine: step 1/1.</text>
</comment>
<evidence type="ECO:0000313" key="11">
    <source>
        <dbReference type="Proteomes" id="UP000324705"/>
    </source>
</evidence>